<sequence length="132" mass="15267">MFVLDTFDTDKFQFNDLDVYLQSGAGFNRANPYRSCRIKSGRRTIYKSKHQSDKSYDPIHCDEKEQHAIYTRKDGSTFRTTETTGADDATRFDEGASDTCIGFDFTKCQRIALRSETVFSKQEARYDPKNSR</sequence>
<evidence type="ECO:0000313" key="2">
    <source>
        <dbReference type="Proteomes" id="UP000828390"/>
    </source>
</evidence>
<reference evidence="1" key="1">
    <citation type="journal article" date="2019" name="bioRxiv">
        <title>The Genome of the Zebra Mussel, Dreissena polymorpha: A Resource for Invasive Species Research.</title>
        <authorList>
            <person name="McCartney M.A."/>
            <person name="Auch B."/>
            <person name="Kono T."/>
            <person name="Mallez S."/>
            <person name="Zhang Y."/>
            <person name="Obille A."/>
            <person name="Becker A."/>
            <person name="Abrahante J.E."/>
            <person name="Garbe J."/>
            <person name="Badalamenti J.P."/>
            <person name="Herman A."/>
            <person name="Mangelson H."/>
            <person name="Liachko I."/>
            <person name="Sullivan S."/>
            <person name="Sone E.D."/>
            <person name="Koren S."/>
            <person name="Silverstein K.A.T."/>
            <person name="Beckman K.B."/>
            <person name="Gohl D.M."/>
        </authorList>
    </citation>
    <scope>NUCLEOTIDE SEQUENCE</scope>
    <source>
        <strain evidence="1">Duluth1</strain>
        <tissue evidence="1">Whole animal</tissue>
    </source>
</reference>
<keyword evidence="2" id="KW-1185">Reference proteome</keyword>
<gene>
    <name evidence="1" type="ORF">DPMN_053419</name>
</gene>
<accession>A0A9D4HQN1</accession>
<dbReference type="Proteomes" id="UP000828390">
    <property type="component" value="Unassembled WGS sequence"/>
</dbReference>
<evidence type="ECO:0000313" key="1">
    <source>
        <dbReference type="EMBL" id="KAH3727481.1"/>
    </source>
</evidence>
<organism evidence="1 2">
    <name type="scientific">Dreissena polymorpha</name>
    <name type="common">Zebra mussel</name>
    <name type="synonym">Mytilus polymorpha</name>
    <dbReference type="NCBI Taxonomy" id="45954"/>
    <lineage>
        <taxon>Eukaryota</taxon>
        <taxon>Metazoa</taxon>
        <taxon>Spiralia</taxon>
        <taxon>Lophotrochozoa</taxon>
        <taxon>Mollusca</taxon>
        <taxon>Bivalvia</taxon>
        <taxon>Autobranchia</taxon>
        <taxon>Heteroconchia</taxon>
        <taxon>Euheterodonta</taxon>
        <taxon>Imparidentia</taxon>
        <taxon>Neoheterodontei</taxon>
        <taxon>Myida</taxon>
        <taxon>Dreissenoidea</taxon>
        <taxon>Dreissenidae</taxon>
        <taxon>Dreissena</taxon>
    </lineage>
</organism>
<comment type="caution">
    <text evidence="1">The sequence shown here is derived from an EMBL/GenBank/DDBJ whole genome shotgun (WGS) entry which is preliminary data.</text>
</comment>
<dbReference type="AlphaFoldDB" id="A0A9D4HQN1"/>
<proteinExistence type="predicted"/>
<reference evidence="1" key="2">
    <citation type="submission" date="2020-11" db="EMBL/GenBank/DDBJ databases">
        <authorList>
            <person name="McCartney M.A."/>
            <person name="Auch B."/>
            <person name="Kono T."/>
            <person name="Mallez S."/>
            <person name="Becker A."/>
            <person name="Gohl D.M."/>
            <person name="Silverstein K.A.T."/>
            <person name="Koren S."/>
            <person name="Bechman K.B."/>
            <person name="Herman A."/>
            <person name="Abrahante J.E."/>
            <person name="Garbe J."/>
        </authorList>
    </citation>
    <scope>NUCLEOTIDE SEQUENCE</scope>
    <source>
        <strain evidence="1">Duluth1</strain>
        <tissue evidence="1">Whole animal</tissue>
    </source>
</reference>
<name>A0A9D4HQN1_DREPO</name>
<protein>
    <submittedName>
        <fullName evidence="1">Uncharacterized protein</fullName>
    </submittedName>
</protein>
<dbReference type="EMBL" id="JAIWYP010000012">
    <property type="protein sequence ID" value="KAH3727481.1"/>
    <property type="molecule type" value="Genomic_DNA"/>
</dbReference>